<name>W9RWB2_9ROSA</name>
<proteinExistence type="predicted"/>
<accession>W9RWB2</accession>
<evidence type="ECO:0000313" key="2">
    <source>
        <dbReference type="Proteomes" id="UP000030645"/>
    </source>
</evidence>
<reference evidence="2" key="1">
    <citation type="submission" date="2013-01" db="EMBL/GenBank/DDBJ databases">
        <title>Draft Genome Sequence of a Mulberry Tree, Morus notabilis C.K. Schneid.</title>
        <authorList>
            <person name="He N."/>
            <person name="Zhao S."/>
        </authorList>
    </citation>
    <scope>NUCLEOTIDE SEQUENCE</scope>
</reference>
<dbReference type="EMBL" id="KE345762">
    <property type="protein sequence ID" value="EXC14446.1"/>
    <property type="molecule type" value="Genomic_DNA"/>
</dbReference>
<dbReference type="AlphaFoldDB" id="W9RWB2"/>
<gene>
    <name evidence="1" type="ORF">L484_007813</name>
</gene>
<dbReference type="Proteomes" id="UP000030645">
    <property type="component" value="Unassembled WGS sequence"/>
</dbReference>
<protein>
    <submittedName>
        <fullName evidence="1">Uncharacterized protein</fullName>
    </submittedName>
</protein>
<sequence length="68" mass="7670">MSLELKLFVVASEDTSPYPYVLPEPRTAQVAKTVSMLLLVWLCWRRRSSLSGGELELTTSYSELCLFG</sequence>
<organism evidence="1 2">
    <name type="scientific">Morus notabilis</name>
    <dbReference type="NCBI Taxonomy" id="981085"/>
    <lineage>
        <taxon>Eukaryota</taxon>
        <taxon>Viridiplantae</taxon>
        <taxon>Streptophyta</taxon>
        <taxon>Embryophyta</taxon>
        <taxon>Tracheophyta</taxon>
        <taxon>Spermatophyta</taxon>
        <taxon>Magnoliopsida</taxon>
        <taxon>eudicotyledons</taxon>
        <taxon>Gunneridae</taxon>
        <taxon>Pentapetalae</taxon>
        <taxon>rosids</taxon>
        <taxon>fabids</taxon>
        <taxon>Rosales</taxon>
        <taxon>Moraceae</taxon>
        <taxon>Moreae</taxon>
        <taxon>Morus</taxon>
    </lineage>
</organism>
<evidence type="ECO:0000313" key="1">
    <source>
        <dbReference type="EMBL" id="EXC14446.1"/>
    </source>
</evidence>
<keyword evidence="2" id="KW-1185">Reference proteome</keyword>